<feature type="compositionally biased region" description="Polar residues" evidence="1">
    <location>
        <begin position="272"/>
        <end position="286"/>
    </location>
</feature>
<dbReference type="PANTHER" id="PTHR28094:SF1">
    <property type="entry name" value="MEIOTICALLY UP-REGULATED GENE 113 PROTEIN"/>
    <property type="match status" value="1"/>
</dbReference>
<dbReference type="InterPro" id="IPR018306">
    <property type="entry name" value="Phage_T5_Orf172_DNA-bd"/>
</dbReference>
<feature type="compositionally biased region" description="Polar residues" evidence="1">
    <location>
        <begin position="147"/>
        <end position="165"/>
    </location>
</feature>
<feature type="region of interest" description="Disordered" evidence="1">
    <location>
        <begin position="515"/>
        <end position="537"/>
    </location>
</feature>
<feature type="compositionally biased region" description="Polar residues" evidence="1">
    <location>
        <begin position="204"/>
        <end position="215"/>
    </location>
</feature>
<organism evidence="3 4">
    <name type="scientific">Jaminaea rosea</name>
    <dbReference type="NCBI Taxonomy" id="1569628"/>
    <lineage>
        <taxon>Eukaryota</taxon>
        <taxon>Fungi</taxon>
        <taxon>Dikarya</taxon>
        <taxon>Basidiomycota</taxon>
        <taxon>Ustilaginomycotina</taxon>
        <taxon>Exobasidiomycetes</taxon>
        <taxon>Microstromatales</taxon>
        <taxon>Microstromatales incertae sedis</taxon>
        <taxon>Jaminaea</taxon>
    </lineage>
</organism>
<feature type="compositionally biased region" description="Polar residues" evidence="1">
    <location>
        <begin position="371"/>
        <end position="387"/>
    </location>
</feature>
<feature type="domain" description="Bacteriophage T5 Orf172 DNA-binding" evidence="2">
    <location>
        <begin position="478"/>
        <end position="607"/>
    </location>
</feature>
<name>A0A316UN37_9BASI</name>
<evidence type="ECO:0000256" key="1">
    <source>
        <dbReference type="SAM" id="MobiDB-lite"/>
    </source>
</evidence>
<feature type="compositionally biased region" description="Low complexity" evidence="1">
    <location>
        <begin position="186"/>
        <end position="197"/>
    </location>
</feature>
<keyword evidence="4" id="KW-1185">Reference proteome</keyword>
<dbReference type="Pfam" id="PF10544">
    <property type="entry name" value="T5orf172"/>
    <property type="match status" value="1"/>
</dbReference>
<feature type="compositionally biased region" description="Low complexity" evidence="1">
    <location>
        <begin position="132"/>
        <end position="143"/>
    </location>
</feature>
<dbReference type="OrthoDB" id="2417614at2759"/>
<feature type="region of interest" description="Disordered" evidence="1">
    <location>
        <begin position="91"/>
        <end position="293"/>
    </location>
</feature>
<feature type="compositionally biased region" description="Low complexity" evidence="1">
    <location>
        <begin position="93"/>
        <end position="106"/>
    </location>
</feature>
<sequence length="618" mass="65431">MSSHASPSGQPHYHVNGMTTAMAAATLRSPPREKPLPALPPARTPSQISHQRQHQLPYRPAALMHMRLSSAPPAVAGPSRLAMQGEPLRQSMPPAAFAAPPIQPTATLTPTAPESSRPRPVEPPAYDSLFDPTPTAPSAAPPARQCAPTQHTATTGALSPDTSRNVAPVRIPDSRAPLWRPPSAPPSNLSSSTSTPPMIGSRPIASSGTSRTATANDPARRRVISSYTPAPPPSSAQRHVRASSAAVPTPSPQQRRRVRFPSSSPSYDPATPSKTTTSGYTSSANDTPALGQCWGIKRDGARCTRTVKAAEEEGQVRSSPARRRGARHVSAPPSLGKNGRALAPATKGQPIYISSDEGSDSDDDSDDGSPNKGTTARSDKAASSPSAVPTYCHQHAREINKTPGLHVPVASSSLSATQEYLPFTQFIPPTLSAQTAARLRVAMSEPFAPTDLAERGYLYVYELVADIGTAGGEARRKNDAQTLVKVGRSSRPLARVAQWRRQCESRQAVLRLLSPQGPPALSDSTEGSAPPPSTAAGNLIIGASSTVTTGQRGSHRWEKLVHLELAEVAPRPSDSHQCRDCGKRHREIFVAPRGGGVHAVAEVVERWRRFVEVAVPPG</sequence>
<dbReference type="AlphaFoldDB" id="A0A316UN37"/>
<feature type="compositionally biased region" description="Acidic residues" evidence="1">
    <location>
        <begin position="357"/>
        <end position="367"/>
    </location>
</feature>
<dbReference type="GeneID" id="37030297"/>
<protein>
    <recommendedName>
        <fullName evidence="2">Bacteriophage T5 Orf172 DNA-binding domain-containing protein</fullName>
    </recommendedName>
</protein>
<reference evidence="3 4" key="1">
    <citation type="journal article" date="2018" name="Mol. Biol. Evol.">
        <title>Broad Genomic Sampling Reveals a Smut Pathogenic Ancestry of the Fungal Clade Ustilaginomycotina.</title>
        <authorList>
            <person name="Kijpornyongpan T."/>
            <person name="Mondo S.J."/>
            <person name="Barry K."/>
            <person name="Sandor L."/>
            <person name="Lee J."/>
            <person name="Lipzen A."/>
            <person name="Pangilinan J."/>
            <person name="LaButti K."/>
            <person name="Hainaut M."/>
            <person name="Henrissat B."/>
            <person name="Grigoriev I.V."/>
            <person name="Spatafora J.W."/>
            <person name="Aime M.C."/>
        </authorList>
    </citation>
    <scope>NUCLEOTIDE SEQUENCE [LARGE SCALE GENOMIC DNA]</scope>
    <source>
        <strain evidence="3 4">MCA 5214</strain>
    </source>
</reference>
<feature type="region of interest" description="Disordered" evidence="1">
    <location>
        <begin position="1"/>
        <end position="54"/>
    </location>
</feature>
<dbReference type="PANTHER" id="PTHR28094">
    <property type="entry name" value="MEIOTICALLY UP-REGULATED GENE 113 PROTEIN"/>
    <property type="match status" value="1"/>
</dbReference>
<dbReference type="InterPro" id="IPR053006">
    <property type="entry name" value="Meiosis_regulatory"/>
</dbReference>
<evidence type="ECO:0000313" key="3">
    <source>
        <dbReference type="EMBL" id="PWN25333.1"/>
    </source>
</evidence>
<dbReference type="EMBL" id="KZ819676">
    <property type="protein sequence ID" value="PWN25333.1"/>
    <property type="molecule type" value="Genomic_DNA"/>
</dbReference>
<proteinExistence type="predicted"/>
<evidence type="ECO:0000259" key="2">
    <source>
        <dbReference type="SMART" id="SM00974"/>
    </source>
</evidence>
<dbReference type="SMART" id="SM00974">
    <property type="entry name" value="T5orf172"/>
    <property type="match status" value="1"/>
</dbReference>
<gene>
    <name evidence="3" type="ORF">BDZ90DRAFT_262388</name>
</gene>
<evidence type="ECO:0000313" key="4">
    <source>
        <dbReference type="Proteomes" id="UP000245884"/>
    </source>
</evidence>
<accession>A0A316UN37</accession>
<dbReference type="STRING" id="1569628.A0A316UN37"/>
<dbReference type="Proteomes" id="UP000245884">
    <property type="component" value="Unassembled WGS sequence"/>
</dbReference>
<dbReference type="RefSeq" id="XP_025359945.1">
    <property type="nucleotide sequence ID" value="XM_025508474.1"/>
</dbReference>
<feature type="region of interest" description="Disordered" evidence="1">
    <location>
        <begin position="308"/>
        <end position="391"/>
    </location>
</feature>